<dbReference type="InterPro" id="IPR031166">
    <property type="entry name" value="G_ENGA"/>
</dbReference>
<keyword evidence="13" id="KW-0378">Hydrolase</keyword>
<dbReference type="Gene3D" id="3.30.300.20">
    <property type="match status" value="1"/>
</dbReference>
<evidence type="ECO:0000313" key="14">
    <source>
        <dbReference type="Proteomes" id="UP000676565"/>
    </source>
</evidence>
<evidence type="ECO:0000256" key="4">
    <source>
        <dbReference type="ARBA" id="ARBA00022737"/>
    </source>
</evidence>
<evidence type="ECO:0000256" key="10">
    <source>
        <dbReference type="RuleBase" id="RU004481"/>
    </source>
</evidence>
<dbReference type="EMBL" id="JAGKQQ010000001">
    <property type="protein sequence ID" value="MBP3957907.1"/>
    <property type="molecule type" value="Genomic_DNA"/>
</dbReference>
<comment type="subunit">
    <text evidence="8">Associates with the 50S ribosomal subunit.</text>
</comment>
<comment type="similarity">
    <text evidence="1 8 9 10">Belongs to the TRAFAC class TrmE-Era-EngA-EngB-Septin-like GTPase superfamily. EngA (Der) GTPase family.</text>
</comment>
<name>A0ABS5BW02_9BACT</name>
<comment type="function">
    <text evidence="8 10">GTPase that plays an essential role in the late steps of ribosome biogenesis.</text>
</comment>
<protein>
    <recommendedName>
        <fullName evidence="2 8">GTPase Der</fullName>
    </recommendedName>
    <alternativeName>
        <fullName evidence="7 8">GTP-binding protein EngA</fullName>
    </alternativeName>
</protein>
<gene>
    <name evidence="8 13" type="primary">der</name>
    <name evidence="13" type="ORF">J8F10_21850</name>
</gene>
<keyword evidence="6 8" id="KW-0342">GTP-binding</keyword>
<evidence type="ECO:0000256" key="9">
    <source>
        <dbReference type="PROSITE-ProRule" id="PRU01049"/>
    </source>
</evidence>
<evidence type="ECO:0000256" key="3">
    <source>
        <dbReference type="ARBA" id="ARBA00022517"/>
    </source>
</evidence>
<reference evidence="13 14" key="1">
    <citation type="submission" date="2021-04" db="EMBL/GenBank/DDBJ databases">
        <authorList>
            <person name="Ivanova A."/>
        </authorList>
    </citation>
    <scope>NUCLEOTIDE SEQUENCE [LARGE SCALE GENOMIC DNA]</scope>
    <source>
        <strain evidence="13 14">G18</strain>
    </source>
</reference>
<feature type="binding site" evidence="8">
    <location>
        <begin position="184"/>
        <end position="191"/>
    </location>
    <ligand>
        <name>GTP</name>
        <dbReference type="ChEBI" id="CHEBI:37565"/>
        <label>2</label>
    </ligand>
</feature>
<dbReference type="InterPro" id="IPR006073">
    <property type="entry name" value="GTP-bd"/>
</dbReference>
<keyword evidence="14" id="KW-1185">Reference proteome</keyword>
<dbReference type="Pfam" id="PF01926">
    <property type="entry name" value="MMR_HSR1"/>
    <property type="match status" value="2"/>
</dbReference>
<dbReference type="GO" id="GO:0016787">
    <property type="term" value="F:hydrolase activity"/>
    <property type="evidence" value="ECO:0007669"/>
    <property type="project" value="UniProtKB-KW"/>
</dbReference>
<evidence type="ECO:0000256" key="11">
    <source>
        <dbReference type="SAM" id="MobiDB-lite"/>
    </source>
</evidence>
<feature type="domain" description="EngA-type G" evidence="12">
    <location>
        <begin position="178"/>
        <end position="352"/>
    </location>
</feature>
<dbReference type="Gene3D" id="3.40.50.300">
    <property type="entry name" value="P-loop containing nucleotide triphosphate hydrolases"/>
    <property type="match status" value="2"/>
</dbReference>
<dbReference type="HAMAP" id="MF_00195">
    <property type="entry name" value="GTPase_Der"/>
    <property type="match status" value="1"/>
</dbReference>
<dbReference type="InterPro" id="IPR032859">
    <property type="entry name" value="KH_dom-like"/>
</dbReference>
<dbReference type="NCBIfam" id="TIGR03594">
    <property type="entry name" value="GTPase_EngA"/>
    <property type="match status" value="1"/>
</dbReference>
<dbReference type="InterPro" id="IPR015946">
    <property type="entry name" value="KH_dom-like_a/b"/>
</dbReference>
<accession>A0ABS5BW02</accession>
<sequence>MALPIVAIVGRPNVGKSSLFNWLAGRRISIVDPTAGVTRDRVSTVVEHGGRVWEIMDTGGIGIVDVDDLSADVDRQIQLAIESAALVVFMVDVREGIVPLDQDVAARLRTINKPVILVANKADTEKLGQQAGEFCKLGYGEPLCVSADQKLGKDELFDAVVEKLPPDTGEAAPGEAALMIATVGRRNAGKSTFINSLAGAERVIVSEVPGTTRDSVDVRIERDGKSYIAIDTAGVRKTAKMGTNIEFYSTHRAQRSIRRADVVLHFFDARHRVSRVDKQLAEYIVEENKPAIFVVNKWDLVKESMGTDKMAEYMRLMFPMLDHVPIAFITAKEGKNVIRLLQLAVQLHKQAGLRVGTGDLNRTIRAAIEANHPPMSGSKTPKVFYATQIGVHPPTIVLFTNGPELFDQTYVRYLTKILRDTFPFSEVAIKIVLRAKGEGMRRGPGDEPVEEIPDADEEAPIVRAPRRAPAPEPVEESEPDQRSRKKPRGSETWDF</sequence>
<feature type="binding site" evidence="8">
    <location>
        <begin position="120"/>
        <end position="123"/>
    </location>
    <ligand>
        <name>GTP</name>
        <dbReference type="ChEBI" id="CHEBI:37565"/>
        <label>1</label>
    </ligand>
</feature>
<dbReference type="SUPFAM" id="SSF52540">
    <property type="entry name" value="P-loop containing nucleoside triphosphate hydrolases"/>
    <property type="match status" value="2"/>
</dbReference>
<dbReference type="PANTHER" id="PTHR43834:SF6">
    <property type="entry name" value="GTPASE DER"/>
    <property type="match status" value="1"/>
</dbReference>
<evidence type="ECO:0000256" key="5">
    <source>
        <dbReference type="ARBA" id="ARBA00022741"/>
    </source>
</evidence>
<proteinExistence type="inferred from homology"/>
<keyword evidence="3 8" id="KW-0690">Ribosome biogenesis</keyword>
<dbReference type="NCBIfam" id="TIGR00231">
    <property type="entry name" value="small_GTP"/>
    <property type="match status" value="2"/>
</dbReference>
<feature type="binding site" evidence="8">
    <location>
        <begin position="296"/>
        <end position="299"/>
    </location>
    <ligand>
        <name>GTP</name>
        <dbReference type="ChEBI" id="CHEBI:37565"/>
        <label>2</label>
    </ligand>
</feature>
<evidence type="ECO:0000313" key="13">
    <source>
        <dbReference type="EMBL" id="MBP3957907.1"/>
    </source>
</evidence>
<keyword evidence="4 10" id="KW-0677">Repeat</keyword>
<feature type="binding site" evidence="8">
    <location>
        <begin position="57"/>
        <end position="61"/>
    </location>
    <ligand>
        <name>GTP</name>
        <dbReference type="ChEBI" id="CHEBI:37565"/>
        <label>1</label>
    </ligand>
</feature>
<dbReference type="PANTHER" id="PTHR43834">
    <property type="entry name" value="GTPASE DER"/>
    <property type="match status" value="1"/>
</dbReference>
<evidence type="ECO:0000259" key="12">
    <source>
        <dbReference type="PROSITE" id="PS51712"/>
    </source>
</evidence>
<feature type="binding site" evidence="8">
    <location>
        <begin position="231"/>
        <end position="235"/>
    </location>
    <ligand>
        <name>GTP</name>
        <dbReference type="ChEBI" id="CHEBI:37565"/>
        <label>2</label>
    </ligand>
</feature>
<feature type="region of interest" description="Disordered" evidence="11">
    <location>
        <begin position="438"/>
        <end position="495"/>
    </location>
</feature>
<evidence type="ECO:0000256" key="8">
    <source>
        <dbReference type="HAMAP-Rule" id="MF_00195"/>
    </source>
</evidence>
<dbReference type="CDD" id="cd01895">
    <property type="entry name" value="EngA2"/>
    <property type="match status" value="1"/>
</dbReference>
<dbReference type="InterPro" id="IPR016484">
    <property type="entry name" value="GTPase_Der"/>
</dbReference>
<feature type="binding site" evidence="8">
    <location>
        <begin position="10"/>
        <end position="17"/>
    </location>
    <ligand>
        <name>GTP</name>
        <dbReference type="ChEBI" id="CHEBI:37565"/>
        <label>1</label>
    </ligand>
</feature>
<dbReference type="PRINTS" id="PR00326">
    <property type="entry name" value="GTP1OBG"/>
</dbReference>
<feature type="compositionally biased region" description="Acidic residues" evidence="11">
    <location>
        <begin position="447"/>
        <end position="459"/>
    </location>
</feature>
<comment type="caution">
    <text evidence="13">The sequence shown here is derived from an EMBL/GenBank/DDBJ whole genome shotgun (WGS) entry which is preliminary data.</text>
</comment>
<evidence type="ECO:0000256" key="1">
    <source>
        <dbReference type="ARBA" id="ARBA00008279"/>
    </source>
</evidence>
<dbReference type="InterPro" id="IPR027417">
    <property type="entry name" value="P-loop_NTPase"/>
</dbReference>
<dbReference type="Pfam" id="PF14714">
    <property type="entry name" value="KH_dom-like"/>
    <property type="match status" value="1"/>
</dbReference>
<dbReference type="InterPro" id="IPR005225">
    <property type="entry name" value="Small_GTP-bd"/>
</dbReference>
<dbReference type="RefSeq" id="WP_210657409.1">
    <property type="nucleotide sequence ID" value="NZ_JAGKQQ010000001.1"/>
</dbReference>
<keyword evidence="5 8" id="KW-0547">Nucleotide-binding</keyword>
<dbReference type="PIRSF" id="PIRSF006485">
    <property type="entry name" value="GTP-binding_EngA"/>
    <property type="match status" value="1"/>
</dbReference>
<dbReference type="CDD" id="cd01894">
    <property type="entry name" value="EngA1"/>
    <property type="match status" value="1"/>
</dbReference>
<evidence type="ECO:0000256" key="6">
    <source>
        <dbReference type="ARBA" id="ARBA00023134"/>
    </source>
</evidence>
<evidence type="ECO:0000256" key="7">
    <source>
        <dbReference type="ARBA" id="ARBA00032345"/>
    </source>
</evidence>
<feature type="domain" description="EngA-type G" evidence="12">
    <location>
        <begin position="4"/>
        <end position="168"/>
    </location>
</feature>
<dbReference type="Proteomes" id="UP000676565">
    <property type="component" value="Unassembled WGS sequence"/>
</dbReference>
<evidence type="ECO:0000256" key="2">
    <source>
        <dbReference type="ARBA" id="ARBA00020953"/>
    </source>
</evidence>
<dbReference type="PROSITE" id="PS51712">
    <property type="entry name" value="G_ENGA"/>
    <property type="match status" value="2"/>
</dbReference>
<organism evidence="13 14">
    <name type="scientific">Gemmata palustris</name>
    <dbReference type="NCBI Taxonomy" id="2822762"/>
    <lineage>
        <taxon>Bacteria</taxon>
        <taxon>Pseudomonadati</taxon>
        <taxon>Planctomycetota</taxon>
        <taxon>Planctomycetia</taxon>
        <taxon>Gemmatales</taxon>
        <taxon>Gemmataceae</taxon>
        <taxon>Gemmata</taxon>
    </lineage>
</organism>